<proteinExistence type="inferred from homology"/>
<dbReference type="SUPFAM" id="SSF55846">
    <property type="entry name" value="N-acetylmuramoyl-L-alanine amidase-like"/>
    <property type="match status" value="1"/>
</dbReference>
<dbReference type="GO" id="GO:0008745">
    <property type="term" value="F:N-acetylmuramoyl-L-alanine amidase activity"/>
    <property type="evidence" value="ECO:0007669"/>
    <property type="project" value="InterPro"/>
</dbReference>
<evidence type="ECO:0000313" key="6">
    <source>
        <dbReference type="Proteomes" id="UP000735302"/>
    </source>
</evidence>
<sequence>MTLHFSNHDGFIIAPVKFHHLTGWDDIGYSFLIGGEGTVFEGRGWDRVGAHTKGYNSVGLGFCLIGNFMDKSPTQIQLNTAKQLLECGVSQGKLRSDYIVRGHRDMVSTTCPGDTLYNIIRSWPQY</sequence>
<dbReference type="PANTHER" id="PTHR11022:SF41">
    <property type="entry name" value="PEPTIDOGLYCAN-RECOGNITION PROTEIN LC-RELATED"/>
    <property type="match status" value="1"/>
</dbReference>
<name>A0AAV4DJC2_9GAST</name>
<dbReference type="InterPro" id="IPR006619">
    <property type="entry name" value="PGRP_domain_met/bac"/>
</dbReference>
<dbReference type="EMBL" id="BLXT01007928">
    <property type="protein sequence ID" value="GFO44100.1"/>
    <property type="molecule type" value="Genomic_DNA"/>
</dbReference>
<dbReference type="SMART" id="SM00701">
    <property type="entry name" value="PGRP"/>
    <property type="match status" value="1"/>
</dbReference>
<dbReference type="AlphaFoldDB" id="A0AAV4DJC2"/>
<keyword evidence="2" id="KW-0391">Immunity</keyword>
<dbReference type="CDD" id="cd06583">
    <property type="entry name" value="PGRP"/>
    <property type="match status" value="1"/>
</dbReference>
<dbReference type="InterPro" id="IPR036505">
    <property type="entry name" value="Amidase/PGRP_sf"/>
</dbReference>
<dbReference type="FunFam" id="3.40.80.10:FF:000001">
    <property type="entry name" value="Peptidoglycan recognition protein 1"/>
    <property type="match status" value="1"/>
</dbReference>
<accession>A0AAV4DJC2</accession>
<evidence type="ECO:0000259" key="3">
    <source>
        <dbReference type="SMART" id="SM00644"/>
    </source>
</evidence>
<dbReference type="GO" id="GO:0002376">
    <property type="term" value="P:immune system process"/>
    <property type="evidence" value="ECO:0007669"/>
    <property type="project" value="UniProtKB-KW"/>
</dbReference>
<dbReference type="InterPro" id="IPR002502">
    <property type="entry name" value="Amidase_domain"/>
</dbReference>
<dbReference type="Proteomes" id="UP000735302">
    <property type="component" value="Unassembled WGS sequence"/>
</dbReference>
<dbReference type="Pfam" id="PF01510">
    <property type="entry name" value="Amidase_2"/>
    <property type="match status" value="1"/>
</dbReference>
<feature type="domain" description="N-acetylmuramoyl-L-alanine amidase" evidence="3">
    <location>
        <begin position="1"/>
        <end position="113"/>
    </location>
</feature>
<evidence type="ECO:0000259" key="4">
    <source>
        <dbReference type="SMART" id="SM00701"/>
    </source>
</evidence>
<reference evidence="5 6" key="1">
    <citation type="journal article" date="2021" name="Elife">
        <title>Chloroplast acquisition without the gene transfer in kleptoplastic sea slugs, Plakobranchus ocellatus.</title>
        <authorList>
            <person name="Maeda T."/>
            <person name="Takahashi S."/>
            <person name="Yoshida T."/>
            <person name="Shimamura S."/>
            <person name="Takaki Y."/>
            <person name="Nagai Y."/>
            <person name="Toyoda A."/>
            <person name="Suzuki Y."/>
            <person name="Arimoto A."/>
            <person name="Ishii H."/>
            <person name="Satoh N."/>
            <person name="Nishiyama T."/>
            <person name="Hasebe M."/>
            <person name="Maruyama T."/>
            <person name="Minagawa J."/>
            <person name="Obokata J."/>
            <person name="Shigenobu S."/>
        </authorList>
    </citation>
    <scope>NUCLEOTIDE SEQUENCE [LARGE SCALE GENOMIC DNA]</scope>
</reference>
<dbReference type="GO" id="GO:0008270">
    <property type="term" value="F:zinc ion binding"/>
    <property type="evidence" value="ECO:0007669"/>
    <property type="project" value="InterPro"/>
</dbReference>
<dbReference type="GO" id="GO:0009253">
    <property type="term" value="P:peptidoglycan catabolic process"/>
    <property type="evidence" value="ECO:0007669"/>
    <property type="project" value="InterPro"/>
</dbReference>
<comment type="similarity">
    <text evidence="1">Belongs to the N-acetylmuramoyl-L-alanine amidase 2 family.</text>
</comment>
<dbReference type="InterPro" id="IPR015510">
    <property type="entry name" value="PGRP"/>
</dbReference>
<keyword evidence="6" id="KW-1185">Reference proteome</keyword>
<comment type="caution">
    <text evidence="5">The sequence shown here is derived from an EMBL/GenBank/DDBJ whole genome shotgun (WGS) entry which is preliminary data.</text>
</comment>
<dbReference type="Gene3D" id="3.40.80.10">
    <property type="entry name" value="Peptidoglycan recognition protein-like"/>
    <property type="match status" value="1"/>
</dbReference>
<organism evidence="5 6">
    <name type="scientific">Plakobranchus ocellatus</name>
    <dbReference type="NCBI Taxonomy" id="259542"/>
    <lineage>
        <taxon>Eukaryota</taxon>
        <taxon>Metazoa</taxon>
        <taxon>Spiralia</taxon>
        <taxon>Lophotrochozoa</taxon>
        <taxon>Mollusca</taxon>
        <taxon>Gastropoda</taxon>
        <taxon>Heterobranchia</taxon>
        <taxon>Euthyneura</taxon>
        <taxon>Panpulmonata</taxon>
        <taxon>Sacoglossa</taxon>
        <taxon>Placobranchoidea</taxon>
        <taxon>Plakobranchidae</taxon>
        <taxon>Plakobranchus</taxon>
    </lineage>
</organism>
<feature type="domain" description="Peptidoglycan recognition protein family" evidence="4">
    <location>
        <begin position="3"/>
        <end position="107"/>
    </location>
</feature>
<dbReference type="PANTHER" id="PTHR11022">
    <property type="entry name" value="PEPTIDOGLYCAN RECOGNITION PROTEIN"/>
    <property type="match status" value="1"/>
</dbReference>
<gene>
    <name evidence="5" type="ORF">PoB_007060500</name>
</gene>
<protein>
    <submittedName>
        <fullName evidence="5">Peptidoglycan recognition protein</fullName>
    </submittedName>
</protein>
<dbReference type="SMART" id="SM00644">
    <property type="entry name" value="Ami_2"/>
    <property type="match status" value="1"/>
</dbReference>
<evidence type="ECO:0000256" key="2">
    <source>
        <dbReference type="ARBA" id="ARBA00022859"/>
    </source>
</evidence>
<evidence type="ECO:0000313" key="5">
    <source>
        <dbReference type="EMBL" id="GFO44100.1"/>
    </source>
</evidence>
<evidence type="ECO:0000256" key="1">
    <source>
        <dbReference type="ARBA" id="ARBA00007553"/>
    </source>
</evidence>